<protein>
    <recommendedName>
        <fullName evidence="5">N-acetylneuraminate lyase</fullName>
        <ecNumber evidence="5">4.1.3.3</ecNumber>
    </recommendedName>
</protein>
<dbReference type="SMART" id="SM01130">
    <property type="entry name" value="DHDPS"/>
    <property type="match status" value="1"/>
</dbReference>
<evidence type="ECO:0000256" key="6">
    <source>
        <dbReference type="ARBA" id="ARBA00022490"/>
    </source>
</evidence>
<name>A0AAN7ZTP0_9COLE</name>
<dbReference type="EC" id="4.1.3.3" evidence="5"/>
<evidence type="ECO:0000313" key="15">
    <source>
        <dbReference type="EMBL" id="KAK5647633.1"/>
    </source>
</evidence>
<evidence type="ECO:0000256" key="10">
    <source>
        <dbReference type="ARBA" id="ARBA00044906"/>
    </source>
</evidence>
<evidence type="ECO:0000256" key="2">
    <source>
        <dbReference type="ARBA" id="ARBA00004878"/>
    </source>
</evidence>
<keyword evidence="9" id="KW-0119">Carbohydrate metabolism</keyword>
<comment type="catalytic activity">
    <reaction evidence="10">
        <text>aceneuramate = aldehydo-N-acetyl-D-mannosamine + pyruvate</text>
        <dbReference type="Rhea" id="RHEA:23296"/>
        <dbReference type="ChEBI" id="CHEBI:15361"/>
        <dbReference type="ChEBI" id="CHEBI:17122"/>
        <dbReference type="ChEBI" id="CHEBI:173083"/>
        <dbReference type="EC" id="4.1.3.3"/>
    </reaction>
</comment>
<feature type="active site" description="Schiff-base intermediate with substrate" evidence="12">
    <location>
        <position position="200"/>
    </location>
</feature>
<dbReference type="Gene3D" id="3.20.20.70">
    <property type="entry name" value="Aldolase class I"/>
    <property type="match status" value="1"/>
</dbReference>
<evidence type="ECO:0000256" key="7">
    <source>
        <dbReference type="ARBA" id="ARBA00023239"/>
    </source>
</evidence>
<evidence type="ECO:0000256" key="9">
    <source>
        <dbReference type="ARBA" id="ARBA00023277"/>
    </source>
</evidence>
<comment type="similarity">
    <text evidence="3">Belongs to the DapA family. NanA subfamily.</text>
</comment>
<evidence type="ECO:0000256" key="11">
    <source>
        <dbReference type="PIRNR" id="PIRNR001365"/>
    </source>
</evidence>
<evidence type="ECO:0000313" key="16">
    <source>
        <dbReference type="Proteomes" id="UP001329430"/>
    </source>
</evidence>
<comment type="pathway">
    <text evidence="2">Amino-sugar metabolism; N-acetylneuraminate degradation.</text>
</comment>
<dbReference type="PANTHER" id="PTHR12128:SF21">
    <property type="entry name" value="N-ACETYLNEURAMINATE LYASE"/>
    <property type="match status" value="1"/>
</dbReference>
<keyword evidence="16" id="KW-1185">Reference proteome</keyword>
<dbReference type="Proteomes" id="UP001329430">
    <property type="component" value="Chromosome 2"/>
</dbReference>
<dbReference type="EMBL" id="JAVRBK010000002">
    <property type="protein sequence ID" value="KAK5647633.1"/>
    <property type="molecule type" value="Genomic_DNA"/>
</dbReference>
<keyword evidence="8" id="KW-0704">Schiff base</keyword>
<evidence type="ECO:0000256" key="4">
    <source>
        <dbReference type="ARBA" id="ARBA00011881"/>
    </source>
</evidence>
<evidence type="ECO:0000256" key="13">
    <source>
        <dbReference type="PIRSR" id="PIRSR001365-2"/>
    </source>
</evidence>
<reference evidence="15 16" key="1">
    <citation type="journal article" date="2024" name="Insects">
        <title>An Improved Chromosome-Level Genome Assembly of the Firefly Pyrocoelia pectoralis.</title>
        <authorList>
            <person name="Fu X."/>
            <person name="Meyer-Rochow V.B."/>
            <person name="Ballantyne L."/>
            <person name="Zhu X."/>
        </authorList>
    </citation>
    <scope>NUCLEOTIDE SEQUENCE [LARGE SCALE GENOMIC DNA]</scope>
    <source>
        <strain evidence="15">XCY_ONT2</strain>
    </source>
</reference>
<comment type="subcellular location">
    <subcellularLocation>
        <location evidence="1">Cytoplasm</location>
    </subcellularLocation>
</comment>
<evidence type="ECO:0000256" key="1">
    <source>
        <dbReference type="ARBA" id="ARBA00004496"/>
    </source>
</evidence>
<dbReference type="GO" id="GO:0005737">
    <property type="term" value="C:cytoplasm"/>
    <property type="evidence" value="ECO:0007669"/>
    <property type="project" value="UniProtKB-SubCell"/>
</dbReference>
<evidence type="ECO:0000256" key="3">
    <source>
        <dbReference type="ARBA" id="ARBA00006324"/>
    </source>
</evidence>
<comment type="subunit">
    <text evidence="4">Homotetramer.</text>
</comment>
<keyword evidence="7 11" id="KW-0456">Lyase</keyword>
<feature type="active site" description="Proton donor/acceptor" evidence="12">
    <location>
        <position position="170"/>
    </location>
</feature>
<comment type="caution">
    <text evidence="15">The sequence shown here is derived from an EMBL/GenBank/DDBJ whole genome shotgun (WGS) entry which is preliminary data.</text>
</comment>
<organism evidence="15 16">
    <name type="scientific">Pyrocoelia pectoralis</name>
    <dbReference type="NCBI Taxonomy" id="417401"/>
    <lineage>
        <taxon>Eukaryota</taxon>
        <taxon>Metazoa</taxon>
        <taxon>Ecdysozoa</taxon>
        <taxon>Arthropoda</taxon>
        <taxon>Hexapoda</taxon>
        <taxon>Insecta</taxon>
        <taxon>Pterygota</taxon>
        <taxon>Neoptera</taxon>
        <taxon>Endopterygota</taxon>
        <taxon>Coleoptera</taxon>
        <taxon>Polyphaga</taxon>
        <taxon>Elateriformia</taxon>
        <taxon>Elateroidea</taxon>
        <taxon>Lampyridae</taxon>
        <taxon>Lampyrinae</taxon>
        <taxon>Pyrocoelia</taxon>
    </lineage>
</organism>
<evidence type="ECO:0000256" key="5">
    <source>
        <dbReference type="ARBA" id="ARBA00012911"/>
    </source>
</evidence>
<dbReference type="PIRSF" id="PIRSF001365">
    <property type="entry name" value="DHDPS"/>
    <property type="match status" value="1"/>
</dbReference>
<dbReference type="SUPFAM" id="SSF51569">
    <property type="entry name" value="Aldolase"/>
    <property type="match status" value="1"/>
</dbReference>
<sequence>MDDIEKETTTYNEEEDEDDEFKEDYPDKEEVVKYEGLLAPVFTPFNNDPTRSLNFDILPTYAQYLIDNGITGVLVNGTAGEGAVMTVEERKLVAEVWAQLCAQGQLHLMVHVGGAPLPDVLELSQHAEQIGANSILCLPELYHKPATCDDLIRYLQIVSQAASSTPLFYYHIPSYSGVNLHMGEFLNKVQDTIPTFNGIKFTSTVLDEGYAAVKACNERYTIFLGADTVMAGAYALGFESSIATSLNMLPQFGQQIVQCIKDGNIKEAQEKQNDLNSAIQIITKYGAWVPSMKMAMNLLSPLDLGPTREPIKSLTAEEAKQMENELMSLSFITS</sequence>
<evidence type="ECO:0000256" key="14">
    <source>
        <dbReference type="SAM" id="MobiDB-lite"/>
    </source>
</evidence>
<accession>A0AAN7ZTP0</accession>
<dbReference type="InterPro" id="IPR013785">
    <property type="entry name" value="Aldolase_TIM"/>
</dbReference>
<evidence type="ECO:0000256" key="12">
    <source>
        <dbReference type="PIRSR" id="PIRSR001365-1"/>
    </source>
</evidence>
<dbReference type="GO" id="GO:0008747">
    <property type="term" value="F:N-acetylneuraminate lyase activity"/>
    <property type="evidence" value="ECO:0007669"/>
    <property type="project" value="UniProtKB-EC"/>
</dbReference>
<gene>
    <name evidence="15" type="ORF">RI129_002525</name>
</gene>
<feature type="region of interest" description="Disordered" evidence="14">
    <location>
        <begin position="1"/>
        <end position="26"/>
    </location>
</feature>
<dbReference type="PANTHER" id="PTHR12128">
    <property type="entry name" value="DIHYDRODIPICOLINATE SYNTHASE"/>
    <property type="match status" value="1"/>
</dbReference>
<dbReference type="PRINTS" id="PR00146">
    <property type="entry name" value="DHPICSNTHASE"/>
</dbReference>
<dbReference type="AlphaFoldDB" id="A0AAN7ZTP0"/>
<dbReference type="InterPro" id="IPR002220">
    <property type="entry name" value="DapA-like"/>
</dbReference>
<feature type="compositionally biased region" description="Acidic residues" evidence="14">
    <location>
        <begin position="12"/>
        <end position="22"/>
    </location>
</feature>
<dbReference type="Pfam" id="PF00701">
    <property type="entry name" value="DHDPS"/>
    <property type="match status" value="1"/>
</dbReference>
<proteinExistence type="inferred from homology"/>
<keyword evidence="6" id="KW-0963">Cytoplasm</keyword>
<evidence type="ECO:0000256" key="8">
    <source>
        <dbReference type="ARBA" id="ARBA00023270"/>
    </source>
</evidence>
<feature type="binding site" evidence="13">
    <location>
        <position position="242"/>
    </location>
    <ligand>
        <name>pyruvate</name>
        <dbReference type="ChEBI" id="CHEBI:15361"/>
    </ligand>
</feature>